<dbReference type="InterPro" id="IPR003675">
    <property type="entry name" value="Rce1/LyrA-like_dom"/>
</dbReference>
<dbReference type="STRING" id="1157962.A0A250X6P3"/>
<keyword evidence="4 11" id="KW-0812">Transmembrane</keyword>
<accession>A0A250X6P3</accession>
<comment type="subcellular location">
    <subcellularLocation>
        <location evidence="1">Endoplasmic reticulum membrane</location>
        <topology evidence="1">Multi-pass membrane protein</topology>
    </subcellularLocation>
</comment>
<evidence type="ECO:0000313" key="13">
    <source>
        <dbReference type="EMBL" id="GAX78748.1"/>
    </source>
</evidence>
<keyword evidence="8 11" id="KW-0472">Membrane</keyword>
<dbReference type="PANTHER" id="PTHR13046">
    <property type="entry name" value="PROTEASE U48 CAAX PRENYL PROTEASE RCE1"/>
    <property type="match status" value="1"/>
</dbReference>
<name>A0A250X6P3_9CHLO</name>
<dbReference type="EMBL" id="BEGY01000035">
    <property type="protein sequence ID" value="GAX78748.1"/>
    <property type="molecule type" value="Genomic_DNA"/>
</dbReference>
<protein>
    <recommendedName>
        <fullName evidence="10">intramembrane prenyl-peptidase Rce1</fullName>
        <ecNumber evidence="10">3.4.26.1</ecNumber>
    </recommendedName>
</protein>
<evidence type="ECO:0000256" key="11">
    <source>
        <dbReference type="SAM" id="Phobius"/>
    </source>
</evidence>
<keyword evidence="14" id="KW-1185">Reference proteome</keyword>
<feature type="transmembrane region" description="Helical" evidence="11">
    <location>
        <begin position="88"/>
        <end position="107"/>
    </location>
</feature>
<dbReference type="Proteomes" id="UP000232323">
    <property type="component" value="Unassembled WGS sequence"/>
</dbReference>
<evidence type="ECO:0000256" key="7">
    <source>
        <dbReference type="ARBA" id="ARBA00022989"/>
    </source>
</evidence>
<evidence type="ECO:0000259" key="12">
    <source>
        <dbReference type="Pfam" id="PF02517"/>
    </source>
</evidence>
<dbReference type="GO" id="GO:0005789">
    <property type="term" value="C:endoplasmic reticulum membrane"/>
    <property type="evidence" value="ECO:0007669"/>
    <property type="project" value="UniProtKB-SubCell"/>
</dbReference>
<dbReference type="InterPro" id="IPR039731">
    <property type="entry name" value="Rce1"/>
</dbReference>
<dbReference type="PROSITE" id="PS51257">
    <property type="entry name" value="PROKAR_LIPOPROTEIN"/>
    <property type="match status" value="1"/>
</dbReference>
<evidence type="ECO:0000256" key="1">
    <source>
        <dbReference type="ARBA" id="ARBA00004477"/>
    </source>
</evidence>
<dbReference type="GO" id="GO:0004222">
    <property type="term" value="F:metalloendopeptidase activity"/>
    <property type="evidence" value="ECO:0007669"/>
    <property type="project" value="InterPro"/>
</dbReference>
<keyword evidence="6" id="KW-0256">Endoplasmic reticulum</keyword>
<dbReference type="GO" id="GO:0071586">
    <property type="term" value="P:CAAX-box protein processing"/>
    <property type="evidence" value="ECO:0007669"/>
    <property type="project" value="InterPro"/>
</dbReference>
<reference evidence="13 14" key="1">
    <citation type="submission" date="2017-08" db="EMBL/GenBank/DDBJ databases">
        <title>Acidophilic green algal genome provides insights into adaptation to an acidic environment.</title>
        <authorList>
            <person name="Hirooka S."/>
            <person name="Hirose Y."/>
            <person name="Kanesaki Y."/>
            <person name="Higuchi S."/>
            <person name="Fujiwara T."/>
            <person name="Onuma R."/>
            <person name="Era A."/>
            <person name="Ohbayashi R."/>
            <person name="Uzuka A."/>
            <person name="Nozaki H."/>
            <person name="Yoshikawa H."/>
            <person name="Miyagishima S.Y."/>
        </authorList>
    </citation>
    <scope>NUCLEOTIDE SEQUENCE [LARGE SCALE GENOMIC DNA]</scope>
    <source>
        <strain evidence="13 14">NIES-2499</strain>
    </source>
</reference>
<comment type="similarity">
    <text evidence="2">Belongs to the peptidase U48 family.</text>
</comment>
<dbReference type="Pfam" id="PF02517">
    <property type="entry name" value="Rce1-like"/>
    <property type="match status" value="1"/>
</dbReference>
<dbReference type="AlphaFoldDB" id="A0A250X6P3"/>
<evidence type="ECO:0000256" key="8">
    <source>
        <dbReference type="ARBA" id="ARBA00023136"/>
    </source>
</evidence>
<feature type="transmembrane region" description="Helical" evidence="11">
    <location>
        <begin position="18"/>
        <end position="39"/>
    </location>
</feature>
<feature type="transmembrane region" description="Helical" evidence="11">
    <location>
        <begin position="51"/>
        <end position="68"/>
    </location>
</feature>
<evidence type="ECO:0000256" key="2">
    <source>
        <dbReference type="ARBA" id="ARBA00006897"/>
    </source>
</evidence>
<dbReference type="EC" id="3.4.26.1" evidence="10"/>
<gene>
    <name evidence="13" type="ORF">CEUSTIGMA_g6185.t1</name>
</gene>
<sequence>MSLRFAETILSYYPPAQAIAGCLLCTGSYVGFLLVWKGLPRNHPRTIKRRMLSVVATCSISWIPLYIAEPQKWHILETLGISLTGFPATSIRALVLTSSLFLGPLVYRMADPVTHHHIRTSFQCVASEVVKLLNLVPASQRQPPHPSFNAHKDAATTSYHDAAEMTSGHRSLVLLRNLAVAPIAEEFVFRACMLPLIELKGISRTTAVFTTPLFFGLAHFIHLHELTQYQGMSLKQALPPVLFQFLYTTVFGWYESALFLATKSLVPPILVHSFCNWMGVPDMRRMKQVAGGSSRLPLLLTAIGVVLFSVLLHSMLIRDLYI</sequence>
<evidence type="ECO:0000256" key="10">
    <source>
        <dbReference type="ARBA" id="ARBA00049729"/>
    </source>
</evidence>
<evidence type="ECO:0000256" key="4">
    <source>
        <dbReference type="ARBA" id="ARBA00022692"/>
    </source>
</evidence>
<dbReference type="OrthoDB" id="271604at2759"/>
<keyword evidence="7 11" id="KW-1133">Transmembrane helix</keyword>
<evidence type="ECO:0000256" key="5">
    <source>
        <dbReference type="ARBA" id="ARBA00022801"/>
    </source>
</evidence>
<comment type="catalytic activity">
    <reaction evidence="9">
        <text>Hydrolyzes the peptide bond -P2-(S-farnesyl or geranylgeranyl)C-P1'-P2'-P3'-COOH where P1' and P2' are amino acids with aliphatic sidechains and P3' is any C-terminal residue.</text>
        <dbReference type="EC" id="3.4.26.1"/>
    </reaction>
</comment>
<feature type="domain" description="CAAX prenyl protease 2/Lysostaphin resistance protein A-like" evidence="12">
    <location>
        <begin position="172"/>
        <end position="278"/>
    </location>
</feature>
<dbReference type="PANTHER" id="PTHR13046:SF0">
    <property type="entry name" value="CAAX PRENYL PROTEASE 2"/>
    <property type="match status" value="1"/>
</dbReference>
<feature type="transmembrane region" description="Helical" evidence="11">
    <location>
        <begin position="296"/>
        <end position="317"/>
    </location>
</feature>
<evidence type="ECO:0000256" key="6">
    <source>
        <dbReference type="ARBA" id="ARBA00022824"/>
    </source>
</evidence>
<keyword evidence="3" id="KW-0645">Protease</keyword>
<feature type="transmembrane region" description="Helical" evidence="11">
    <location>
        <begin position="202"/>
        <end position="221"/>
    </location>
</feature>
<organism evidence="13 14">
    <name type="scientific">Chlamydomonas eustigma</name>
    <dbReference type="NCBI Taxonomy" id="1157962"/>
    <lineage>
        <taxon>Eukaryota</taxon>
        <taxon>Viridiplantae</taxon>
        <taxon>Chlorophyta</taxon>
        <taxon>core chlorophytes</taxon>
        <taxon>Chlorophyceae</taxon>
        <taxon>CS clade</taxon>
        <taxon>Chlamydomonadales</taxon>
        <taxon>Chlamydomonadaceae</taxon>
        <taxon>Chlamydomonas</taxon>
    </lineage>
</organism>
<evidence type="ECO:0000256" key="3">
    <source>
        <dbReference type="ARBA" id="ARBA00022670"/>
    </source>
</evidence>
<proteinExistence type="inferred from homology"/>
<evidence type="ECO:0000313" key="14">
    <source>
        <dbReference type="Proteomes" id="UP000232323"/>
    </source>
</evidence>
<keyword evidence="5" id="KW-0378">Hydrolase</keyword>
<evidence type="ECO:0000256" key="9">
    <source>
        <dbReference type="ARBA" id="ARBA00047280"/>
    </source>
</evidence>
<comment type="caution">
    <text evidence="13">The sequence shown here is derived from an EMBL/GenBank/DDBJ whole genome shotgun (WGS) entry which is preliminary data.</text>
</comment>